<dbReference type="EMBL" id="JANPWB010000013">
    <property type="protein sequence ID" value="KAJ1106471.1"/>
    <property type="molecule type" value="Genomic_DNA"/>
</dbReference>
<dbReference type="Proteomes" id="UP001066276">
    <property type="component" value="Chromosome 9"/>
</dbReference>
<organism evidence="2 3">
    <name type="scientific">Pleurodeles waltl</name>
    <name type="common">Iberian ribbed newt</name>
    <dbReference type="NCBI Taxonomy" id="8319"/>
    <lineage>
        <taxon>Eukaryota</taxon>
        <taxon>Metazoa</taxon>
        <taxon>Chordata</taxon>
        <taxon>Craniata</taxon>
        <taxon>Vertebrata</taxon>
        <taxon>Euteleostomi</taxon>
        <taxon>Amphibia</taxon>
        <taxon>Batrachia</taxon>
        <taxon>Caudata</taxon>
        <taxon>Salamandroidea</taxon>
        <taxon>Salamandridae</taxon>
        <taxon>Pleurodelinae</taxon>
        <taxon>Pleurodeles</taxon>
    </lineage>
</organism>
<comment type="caution">
    <text evidence="2">The sequence shown here is derived from an EMBL/GenBank/DDBJ whole genome shotgun (WGS) entry which is preliminary data.</text>
</comment>
<evidence type="ECO:0000313" key="2">
    <source>
        <dbReference type="EMBL" id="KAJ1106471.1"/>
    </source>
</evidence>
<name>A0AAV7MRU9_PLEWA</name>
<feature type="coiled-coil region" evidence="1">
    <location>
        <begin position="4"/>
        <end position="31"/>
    </location>
</feature>
<evidence type="ECO:0000313" key="3">
    <source>
        <dbReference type="Proteomes" id="UP001066276"/>
    </source>
</evidence>
<keyword evidence="1" id="KW-0175">Coiled coil</keyword>
<evidence type="ECO:0000256" key="1">
    <source>
        <dbReference type="SAM" id="Coils"/>
    </source>
</evidence>
<dbReference type="AlphaFoldDB" id="A0AAV7MRU9"/>
<reference evidence="2" key="1">
    <citation type="journal article" date="2022" name="bioRxiv">
        <title>Sequencing and chromosome-scale assembly of the giantPleurodeles waltlgenome.</title>
        <authorList>
            <person name="Brown T."/>
            <person name="Elewa A."/>
            <person name="Iarovenko S."/>
            <person name="Subramanian E."/>
            <person name="Araus A.J."/>
            <person name="Petzold A."/>
            <person name="Susuki M."/>
            <person name="Suzuki K.-i.T."/>
            <person name="Hayashi T."/>
            <person name="Toyoda A."/>
            <person name="Oliveira C."/>
            <person name="Osipova E."/>
            <person name="Leigh N.D."/>
            <person name="Simon A."/>
            <person name="Yun M.H."/>
        </authorList>
    </citation>
    <scope>NUCLEOTIDE SEQUENCE</scope>
    <source>
        <strain evidence="2">20211129_DDA</strain>
        <tissue evidence="2">Liver</tissue>
    </source>
</reference>
<proteinExistence type="predicted"/>
<keyword evidence="3" id="KW-1185">Reference proteome</keyword>
<sequence length="288" mass="31537">MPGQKDSENAIQHLQKQVETLQERIEDVEERSRCNNIRIVGLPEGTEGRDATQYVETWLKTIAIGSFPDRESTPSLKQETSAGGAAPIHGGSCVELQGLLRPFVGSTGGGPYHYWIMLGCPCTNAQGQAEATYDGQETKDYGNIPSYPHKVNAEALLHAPQAQILQEVRAKHAALLERMRVVDYTKYSEQAHSEGDKAGSLPARLIKDEPSPTPIIHILTPQFADINTQAEINTASRDYYANLYSATPALDQTQLSSFLSNITLLELGDAAKLRCGSADHITGNTRRH</sequence>
<dbReference type="Gene3D" id="3.30.70.1820">
    <property type="entry name" value="L1 transposable element, RRM domain"/>
    <property type="match status" value="1"/>
</dbReference>
<protein>
    <submittedName>
        <fullName evidence="2">Uncharacterized protein</fullName>
    </submittedName>
</protein>
<gene>
    <name evidence="2" type="ORF">NDU88_003872</name>
</gene>
<accession>A0AAV7MRU9</accession>